<evidence type="ECO:0000256" key="5">
    <source>
        <dbReference type="ARBA" id="ARBA00023242"/>
    </source>
</evidence>
<keyword evidence="7" id="KW-1185">Reference proteome</keyword>
<evidence type="ECO:0000256" key="4">
    <source>
        <dbReference type="ARBA" id="ARBA00023163"/>
    </source>
</evidence>
<dbReference type="Proteomes" id="UP000077051">
    <property type="component" value="Unassembled WGS sequence"/>
</dbReference>
<protein>
    <submittedName>
        <fullName evidence="6">Uncharacterized protein</fullName>
    </submittedName>
</protein>
<evidence type="ECO:0000256" key="1">
    <source>
        <dbReference type="ARBA" id="ARBA00004123"/>
    </source>
</evidence>
<gene>
    <name evidence="6" type="ORF">MUCCIDRAFT_166121</name>
</gene>
<dbReference type="VEuPathDB" id="FungiDB:MUCCIDRAFT_166121"/>
<name>A0A168ITH0_MUCCL</name>
<organism evidence="6 7">
    <name type="scientific">Mucor lusitanicus CBS 277.49</name>
    <dbReference type="NCBI Taxonomy" id="747725"/>
    <lineage>
        <taxon>Eukaryota</taxon>
        <taxon>Fungi</taxon>
        <taxon>Fungi incertae sedis</taxon>
        <taxon>Mucoromycota</taxon>
        <taxon>Mucoromycotina</taxon>
        <taxon>Mucoromycetes</taxon>
        <taxon>Mucorales</taxon>
        <taxon>Mucorineae</taxon>
        <taxon>Mucoraceae</taxon>
        <taxon>Mucor</taxon>
    </lineage>
</organism>
<dbReference type="PANTHER" id="PTHR13130:SF4">
    <property type="entry name" value="MEDIATOR OF RNA POLYMERASE II TRANSCRIPTION SUBUNIT 27"/>
    <property type="match status" value="1"/>
</dbReference>
<accession>A0A168ITH0</accession>
<sequence length="106" mass="12681">MSNSVADLELEYQRGSDTLMMHQYDIKSVKEENWFASYHDLFVSPCQRCHKLLQFDSPQYRYLPPMVRTWAKKQPIQQNEDAPMTQSTGVPYHMRCYIEYRNNHGM</sequence>
<comment type="similarity">
    <text evidence="2">Belongs to the Mediator complex subunit 27 family.</text>
</comment>
<dbReference type="EMBL" id="AMYB01000007">
    <property type="protein sequence ID" value="OAD00336.1"/>
    <property type="molecule type" value="Genomic_DNA"/>
</dbReference>
<dbReference type="GO" id="GO:0003713">
    <property type="term" value="F:transcription coactivator activity"/>
    <property type="evidence" value="ECO:0007669"/>
    <property type="project" value="TreeGrafter"/>
</dbReference>
<evidence type="ECO:0000313" key="6">
    <source>
        <dbReference type="EMBL" id="OAD00336.1"/>
    </source>
</evidence>
<dbReference type="Pfam" id="PF11571">
    <property type="entry name" value="Med27"/>
    <property type="match status" value="1"/>
</dbReference>
<dbReference type="OrthoDB" id="1868004at2759"/>
<evidence type="ECO:0000256" key="2">
    <source>
        <dbReference type="ARBA" id="ARBA00008048"/>
    </source>
</evidence>
<keyword evidence="5" id="KW-0539">Nucleus</keyword>
<proteinExistence type="inferred from homology"/>
<dbReference type="PANTHER" id="PTHR13130">
    <property type="entry name" value="34 KDA TRANSCRIPTIONAL CO-ACTIVATOR-RELATED"/>
    <property type="match status" value="1"/>
</dbReference>
<dbReference type="GO" id="GO:0016592">
    <property type="term" value="C:mediator complex"/>
    <property type="evidence" value="ECO:0007669"/>
    <property type="project" value="InterPro"/>
</dbReference>
<dbReference type="InterPro" id="IPR021627">
    <property type="entry name" value="Mediator_Med27"/>
</dbReference>
<keyword evidence="4" id="KW-0804">Transcription</keyword>
<comment type="subcellular location">
    <subcellularLocation>
        <location evidence="1">Nucleus</location>
    </subcellularLocation>
</comment>
<evidence type="ECO:0000313" key="7">
    <source>
        <dbReference type="Proteomes" id="UP000077051"/>
    </source>
</evidence>
<comment type="caution">
    <text evidence="6">The sequence shown here is derived from an EMBL/GenBank/DDBJ whole genome shotgun (WGS) entry which is preliminary data.</text>
</comment>
<reference evidence="6 7" key="1">
    <citation type="submission" date="2015-06" db="EMBL/GenBank/DDBJ databases">
        <title>Expansion of signal transduction pathways in fungi by whole-genome duplication.</title>
        <authorList>
            <consortium name="DOE Joint Genome Institute"/>
            <person name="Corrochano L.M."/>
            <person name="Kuo A."/>
            <person name="Marcet-Houben M."/>
            <person name="Polaino S."/>
            <person name="Salamov A."/>
            <person name="Villalobos J.M."/>
            <person name="Alvarez M.I."/>
            <person name="Avalos J."/>
            <person name="Benito E.P."/>
            <person name="Benoit I."/>
            <person name="Burger G."/>
            <person name="Camino L.P."/>
            <person name="Canovas D."/>
            <person name="Cerda-Olmedo E."/>
            <person name="Cheng J.-F."/>
            <person name="Dominguez A."/>
            <person name="Elias M."/>
            <person name="Eslava A.P."/>
            <person name="Glaser F."/>
            <person name="Grimwood J."/>
            <person name="Gutierrez G."/>
            <person name="Heitman J."/>
            <person name="Henrissat B."/>
            <person name="Iturriaga E.A."/>
            <person name="Lang B.F."/>
            <person name="Lavin J.L."/>
            <person name="Lee S."/>
            <person name="Li W."/>
            <person name="Lindquist E."/>
            <person name="Lopez-Garcia S."/>
            <person name="Luque E.M."/>
            <person name="Marcos A.T."/>
            <person name="Martin J."/>
            <person name="Mccluskey K."/>
            <person name="Medina H.R."/>
            <person name="Miralles-Duran A."/>
            <person name="Miyazaki A."/>
            <person name="Munoz-Torres E."/>
            <person name="Oguiza J.A."/>
            <person name="Ohm R."/>
            <person name="Olmedo M."/>
            <person name="Orejas M."/>
            <person name="Ortiz-Castellanos L."/>
            <person name="Pisabarro A.G."/>
            <person name="Rodriguez-Romero J."/>
            <person name="Ruiz-Herrera J."/>
            <person name="Ruiz-Vazquez R."/>
            <person name="Sanz C."/>
            <person name="Schackwitz W."/>
            <person name="Schmutz J."/>
            <person name="Shahriari M."/>
            <person name="Shelest E."/>
            <person name="Silva-Franco F."/>
            <person name="Soanes D."/>
            <person name="Syed K."/>
            <person name="Tagua V.G."/>
            <person name="Talbot N.J."/>
            <person name="Thon M."/>
            <person name="De Vries R.P."/>
            <person name="Wiebenga A."/>
            <person name="Yadav J.S."/>
            <person name="Braun E.L."/>
            <person name="Baker S."/>
            <person name="Garre V."/>
            <person name="Horwitz B."/>
            <person name="Torres-Martinez S."/>
            <person name="Idnurm A."/>
            <person name="Herrera-Estrella A."/>
            <person name="Gabaldon T."/>
            <person name="Grigoriev I.V."/>
        </authorList>
    </citation>
    <scope>NUCLEOTIDE SEQUENCE [LARGE SCALE GENOMIC DNA]</scope>
    <source>
        <strain evidence="6 7">CBS 277.49</strain>
    </source>
</reference>
<dbReference type="AlphaFoldDB" id="A0A168ITH0"/>
<keyword evidence="3" id="KW-0805">Transcription regulation</keyword>
<dbReference type="GO" id="GO:0006357">
    <property type="term" value="P:regulation of transcription by RNA polymerase II"/>
    <property type="evidence" value="ECO:0007669"/>
    <property type="project" value="TreeGrafter"/>
</dbReference>
<evidence type="ECO:0000256" key="3">
    <source>
        <dbReference type="ARBA" id="ARBA00023015"/>
    </source>
</evidence>